<dbReference type="AlphaFoldDB" id="A0A0R2A3V8"/>
<dbReference type="GO" id="GO:0005524">
    <property type="term" value="F:ATP binding"/>
    <property type="evidence" value="ECO:0007669"/>
    <property type="project" value="InterPro"/>
</dbReference>
<dbReference type="InterPro" id="IPR007694">
    <property type="entry name" value="DNA_helicase_DnaB-like_C"/>
</dbReference>
<evidence type="ECO:0000313" key="3">
    <source>
        <dbReference type="Proteomes" id="UP000051733"/>
    </source>
</evidence>
<name>A0A0R2A3V8_9LACO</name>
<organism evidence="2 3">
    <name type="scientific">Paucilactobacillus vaccinostercus DSM 20634</name>
    <dbReference type="NCBI Taxonomy" id="1423813"/>
    <lineage>
        <taxon>Bacteria</taxon>
        <taxon>Bacillati</taxon>
        <taxon>Bacillota</taxon>
        <taxon>Bacilli</taxon>
        <taxon>Lactobacillales</taxon>
        <taxon>Lactobacillaceae</taxon>
        <taxon>Paucilactobacillus</taxon>
    </lineage>
</organism>
<dbReference type="Proteomes" id="UP000051733">
    <property type="component" value="Unassembled WGS sequence"/>
</dbReference>
<dbReference type="InterPro" id="IPR027417">
    <property type="entry name" value="P-loop_NTPase"/>
</dbReference>
<dbReference type="PANTHER" id="PTHR30153:SF2">
    <property type="entry name" value="REPLICATIVE DNA HELICASE"/>
    <property type="match status" value="1"/>
</dbReference>
<feature type="domain" description="SF4 helicase" evidence="1">
    <location>
        <begin position="129"/>
        <end position="392"/>
    </location>
</feature>
<proteinExistence type="predicted"/>
<gene>
    <name evidence="2" type="ORF">FC26_GL000812</name>
</gene>
<dbReference type="PANTHER" id="PTHR30153">
    <property type="entry name" value="REPLICATIVE DNA HELICASE DNAB"/>
    <property type="match status" value="1"/>
</dbReference>
<reference evidence="2 3" key="1">
    <citation type="journal article" date="2015" name="Genome Announc.">
        <title>Expanding the biotechnology potential of lactobacilli through comparative genomics of 213 strains and associated genera.</title>
        <authorList>
            <person name="Sun Z."/>
            <person name="Harris H.M."/>
            <person name="McCann A."/>
            <person name="Guo C."/>
            <person name="Argimon S."/>
            <person name="Zhang W."/>
            <person name="Yang X."/>
            <person name="Jeffery I.B."/>
            <person name="Cooney J.C."/>
            <person name="Kagawa T.F."/>
            <person name="Liu W."/>
            <person name="Song Y."/>
            <person name="Salvetti E."/>
            <person name="Wrobel A."/>
            <person name="Rasinkangas P."/>
            <person name="Parkhill J."/>
            <person name="Rea M.C."/>
            <person name="O'Sullivan O."/>
            <person name="Ritari J."/>
            <person name="Douillard F.P."/>
            <person name="Paul Ross R."/>
            <person name="Yang R."/>
            <person name="Briner A.E."/>
            <person name="Felis G.E."/>
            <person name="de Vos W.M."/>
            <person name="Barrangou R."/>
            <person name="Klaenhammer T.R."/>
            <person name="Caufield P.W."/>
            <person name="Cui Y."/>
            <person name="Zhang H."/>
            <person name="O'Toole P.W."/>
        </authorList>
    </citation>
    <scope>NUCLEOTIDE SEQUENCE [LARGE SCALE GENOMIC DNA]</scope>
    <source>
        <strain evidence="2 3">DSM 20634</strain>
    </source>
</reference>
<dbReference type="GO" id="GO:0003678">
    <property type="term" value="F:DNA helicase activity"/>
    <property type="evidence" value="ECO:0007669"/>
    <property type="project" value="InterPro"/>
</dbReference>
<dbReference type="EMBL" id="AYYY01000011">
    <property type="protein sequence ID" value="KRM62081.1"/>
    <property type="molecule type" value="Genomic_DNA"/>
</dbReference>
<keyword evidence="2" id="KW-0378">Hydrolase</keyword>
<dbReference type="Gene3D" id="3.40.50.300">
    <property type="entry name" value="P-loop containing nucleotide triphosphate hydrolases"/>
    <property type="match status" value="1"/>
</dbReference>
<sequence length="392" mass="44277">MNINTEWFVDHNYRSVVEAINELDAEHYSLLNIWGKASYLNPQFGLNYDDLSSLNRLFVTGHTLPQIVSELRKQALTRKVKEAASEYQRLPVSDNAEALYESLNNLINTEDTTADGSLDDAMNQLDYRLNHQVEKGIKTFDLLDDIVGGGLYGSMLFTIGARPSVGKTAFSVNLAYEALQQDSKLEVDYFTLEMGKAEMLNRFISRHTGIMSQSLRDPASSLSDIQKSVVRSAIKWLKDHKLNVYDTTPMLDQIVQTIKKNAAKCKTNKYLAIVDYIGLISVQGIDEQRPKLEKVTRELKMLTNDLHIPIVALAQLSRGIESRNNKTPLLSDLRDSGSIEQDSNVVAFLHKPYADNVSAEQLLIQKNREGDLGKIDFYFDGSEMLFKEIKQT</sequence>
<dbReference type="Pfam" id="PF03796">
    <property type="entry name" value="DnaB_C"/>
    <property type="match status" value="1"/>
</dbReference>
<keyword evidence="3" id="KW-1185">Reference proteome</keyword>
<keyword evidence="2" id="KW-0347">Helicase</keyword>
<dbReference type="GO" id="GO:0005829">
    <property type="term" value="C:cytosol"/>
    <property type="evidence" value="ECO:0007669"/>
    <property type="project" value="TreeGrafter"/>
</dbReference>
<keyword evidence="2" id="KW-0547">Nucleotide-binding</keyword>
<dbReference type="SUPFAM" id="SSF52540">
    <property type="entry name" value="P-loop containing nucleoside triphosphate hydrolases"/>
    <property type="match status" value="1"/>
</dbReference>
<evidence type="ECO:0000259" key="1">
    <source>
        <dbReference type="PROSITE" id="PS51199"/>
    </source>
</evidence>
<comment type="caution">
    <text evidence="2">The sequence shown here is derived from an EMBL/GenBank/DDBJ whole genome shotgun (WGS) entry which is preliminary data.</text>
</comment>
<evidence type="ECO:0000313" key="2">
    <source>
        <dbReference type="EMBL" id="KRM62081.1"/>
    </source>
</evidence>
<dbReference type="PROSITE" id="PS51199">
    <property type="entry name" value="SF4_HELICASE"/>
    <property type="match status" value="1"/>
</dbReference>
<accession>A0A0R2A3V8</accession>
<keyword evidence="2" id="KW-0067">ATP-binding</keyword>
<dbReference type="PATRIC" id="fig|1423813.3.peg.828"/>
<dbReference type="GO" id="GO:0006260">
    <property type="term" value="P:DNA replication"/>
    <property type="evidence" value="ECO:0007669"/>
    <property type="project" value="InterPro"/>
</dbReference>
<dbReference type="STRING" id="1423813.FC26_GL000812"/>
<protein>
    <submittedName>
        <fullName evidence="2">Replicative DNA helicase</fullName>
    </submittedName>
</protein>